<dbReference type="RefSeq" id="WP_127193707.1">
    <property type="nucleotide sequence ID" value="NZ_RZNY01000017.1"/>
</dbReference>
<dbReference type="GO" id="GO:0016787">
    <property type="term" value="F:hydrolase activity"/>
    <property type="evidence" value="ECO:0007669"/>
    <property type="project" value="UniProtKB-KW"/>
</dbReference>
<dbReference type="PANTHER" id="PTHR43283">
    <property type="entry name" value="BETA-LACTAMASE-RELATED"/>
    <property type="match status" value="1"/>
</dbReference>
<reference evidence="3 4" key="1">
    <citation type="submission" date="2018-12" db="EMBL/GenBank/DDBJ databases">
        <authorList>
            <person name="Sun L."/>
            <person name="Chen Z."/>
        </authorList>
    </citation>
    <scope>NUCLEOTIDE SEQUENCE [LARGE SCALE GENOMIC DNA]</scope>
    <source>
        <strain evidence="3 4">DSM 15890</strain>
    </source>
</reference>
<comment type="caution">
    <text evidence="3">The sequence shown here is derived from an EMBL/GenBank/DDBJ whole genome shotgun (WGS) entry which is preliminary data.</text>
</comment>
<accession>A0A3S1C605</accession>
<dbReference type="Proteomes" id="UP000279446">
    <property type="component" value="Unassembled WGS sequence"/>
</dbReference>
<dbReference type="InterPro" id="IPR012338">
    <property type="entry name" value="Beta-lactam/transpept-like"/>
</dbReference>
<keyword evidence="3" id="KW-0378">Hydrolase</keyword>
<evidence type="ECO:0000259" key="2">
    <source>
        <dbReference type="Pfam" id="PF00144"/>
    </source>
</evidence>
<dbReference type="PANTHER" id="PTHR43283:SF7">
    <property type="entry name" value="BETA-LACTAMASE-RELATED DOMAIN-CONTAINING PROTEIN"/>
    <property type="match status" value="1"/>
</dbReference>
<sequence>MRTFKWITMFILLMVTILSGCMQNEQNSADSVEQLDQNEVKEFIWPESTPLEQGLNEEKLNLAEEQIKANYTSLYSLLIIKNGYLVYEKYFDWKNGETTTGVYSITKSVISALTGIAIDQGYLTGTDQKLSSVLTEMSEQSDPQKMDIALHDALTLSGGLATVDDDFENWIVSPDYLQFAMDKPMVTAPGAVFSYSTGLPHMLSAVLSRTTGMSTKEFADKSLFGPLDIVDYQWQQDSTGMYNGGTNLSMLPRDMAKLGYLYLQHGKWGGKQIIPEAWVEESTRKQINVDANTDYGYLFWIKTMQDEQGNKISAYEANGYRGQHIRMIPELNTVIVITSDAGSSEVANTDELMEKYILPALR</sequence>
<protein>
    <submittedName>
        <fullName evidence="3">Class C beta-lactamase-related serine hydrolase</fullName>
    </submittedName>
</protein>
<name>A0A3S1C605_9BACL</name>
<dbReference type="InterPro" id="IPR050789">
    <property type="entry name" value="Diverse_Enzym_Activities"/>
</dbReference>
<dbReference type="OrthoDB" id="9773047at2"/>
<dbReference type="PROSITE" id="PS51257">
    <property type="entry name" value="PROKAR_LIPOPROTEIN"/>
    <property type="match status" value="1"/>
</dbReference>
<dbReference type="InterPro" id="IPR001466">
    <property type="entry name" value="Beta-lactam-related"/>
</dbReference>
<proteinExistence type="predicted"/>
<feature type="signal peptide" evidence="1">
    <location>
        <begin position="1"/>
        <end position="20"/>
    </location>
</feature>
<dbReference type="Gene3D" id="3.40.710.10">
    <property type="entry name" value="DD-peptidase/beta-lactamase superfamily"/>
    <property type="match status" value="1"/>
</dbReference>
<keyword evidence="4" id="KW-1185">Reference proteome</keyword>
<evidence type="ECO:0000313" key="4">
    <source>
        <dbReference type="Proteomes" id="UP000279446"/>
    </source>
</evidence>
<evidence type="ECO:0000256" key="1">
    <source>
        <dbReference type="SAM" id="SignalP"/>
    </source>
</evidence>
<feature type="chain" id="PRO_5038706151" evidence="1">
    <location>
        <begin position="21"/>
        <end position="362"/>
    </location>
</feature>
<evidence type="ECO:0000313" key="3">
    <source>
        <dbReference type="EMBL" id="RUT43855.1"/>
    </source>
</evidence>
<organism evidence="3 4">
    <name type="scientific">Paenibacillus anaericanus</name>
    <dbReference type="NCBI Taxonomy" id="170367"/>
    <lineage>
        <taxon>Bacteria</taxon>
        <taxon>Bacillati</taxon>
        <taxon>Bacillota</taxon>
        <taxon>Bacilli</taxon>
        <taxon>Bacillales</taxon>
        <taxon>Paenibacillaceae</taxon>
        <taxon>Paenibacillus</taxon>
    </lineage>
</organism>
<feature type="domain" description="Beta-lactamase-related" evidence="2">
    <location>
        <begin position="76"/>
        <end position="344"/>
    </location>
</feature>
<keyword evidence="1" id="KW-0732">Signal</keyword>
<dbReference type="Pfam" id="PF00144">
    <property type="entry name" value="Beta-lactamase"/>
    <property type="match status" value="1"/>
</dbReference>
<dbReference type="EMBL" id="RZNY01000017">
    <property type="protein sequence ID" value="RUT43855.1"/>
    <property type="molecule type" value="Genomic_DNA"/>
</dbReference>
<gene>
    <name evidence="3" type="ORF">EJP82_19350</name>
</gene>
<dbReference type="AlphaFoldDB" id="A0A3S1C605"/>
<dbReference type="SUPFAM" id="SSF56601">
    <property type="entry name" value="beta-lactamase/transpeptidase-like"/>
    <property type="match status" value="1"/>
</dbReference>